<dbReference type="Proteomes" id="UP000026941">
    <property type="component" value="Unassembled WGS sequence"/>
</dbReference>
<comment type="caution">
    <text evidence="2">The sequence shown here is derived from an EMBL/GenBank/DDBJ whole genome shotgun (WGS) entry which is preliminary data.</text>
</comment>
<accession>A0AA87U5P0</accession>
<gene>
    <name evidence="2" type="ORF">RRH01S_07_03670</name>
</gene>
<evidence type="ECO:0000256" key="1">
    <source>
        <dbReference type="SAM" id="SignalP"/>
    </source>
</evidence>
<feature type="signal peptide" evidence="1">
    <location>
        <begin position="1"/>
        <end position="20"/>
    </location>
</feature>
<feature type="chain" id="PRO_5041744810" evidence="1">
    <location>
        <begin position="21"/>
        <end position="139"/>
    </location>
</feature>
<dbReference type="EMBL" id="BAYX01000007">
    <property type="protein sequence ID" value="GAJ94165.1"/>
    <property type="molecule type" value="Genomic_DNA"/>
</dbReference>
<name>A0AA87U5P0_RHIRH</name>
<evidence type="ECO:0000313" key="3">
    <source>
        <dbReference type="Proteomes" id="UP000026941"/>
    </source>
</evidence>
<reference evidence="2 3" key="1">
    <citation type="submission" date="2014-05" db="EMBL/GenBank/DDBJ databases">
        <title>Whole genome shotgun sequence of Rhizobium rhizogenes NBRC 13257.</title>
        <authorList>
            <person name="Katano-Makiyama Y."/>
            <person name="Hosoyama A."/>
            <person name="Hashimoto M."/>
            <person name="Hosoyama Y."/>
            <person name="Noguchi M."/>
            <person name="Tsuchikane K."/>
            <person name="Kimura A."/>
            <person name="Ohji S."/>
            <person name="Ichikawa N."/>
            <person name="Yamazoe A."/>
            <person name="Fujita N."/>
        </authorList>
    </citation>
    <scope>NUCLEOTIDE SEQUENCE [LARGE SCALE GENOMIC DNA]</scope>
    <source>
        <strain evidence="2 3">NBRC 13257</strain>
    </source>
</reference>
<evidence type="ECO:0000313" key="2">
    <source>
        <dbReference type="EMBL" id="GAJ94165.1"/>
    </source>
</evidence>
<dbReference type="AlphaFoldDB" id="A0AA87U5P0"/>
<protein>
    <submittedName>
        <fullName evidence="2">Uncharacterized protein</fullName>
    </submittedName>
</protein>
<proteinExistence type="predicted"/>
<keyword evidence="1" id="KW-0732">Signal</keyword>
<organism evidence="2 3">
    <name type="scientific">Rhizobium rhizogenes NBRC 13257</name>
    <dbReference type="NCBI Taxonomy" id="1220581"/>
    <lineage>
        <taxon>Bacteria</taxon>
        <taxon>Pseudomonadati</taxon>
        <taxon>Pseudomonadota</taxon>
        <taxon>Alphaproteobacteria</taxon>
        <taxon>Hyphomicrobiales</taxon>
        <taxon>Rhizobiaceae</taxon>
        <taxon>Rhizobium/Agrobacterium group</taxon>
        <taxon>Rhizobium</taxon>
    </lineage>
</organism>
<sequence>MMALALAAVAGVSIPFGATAATEVSDLFPDVKDVRTQVIHKAKTEADWPFMAESGILACVKVLNQPAVYFVPEKTPPATRAFALDTDLVGMSMINLGMTDVLKPYGSLEELVVRITPFITMGRQLCAQPPGTNISGSEL</sequence>